<keyword evidence="14" id="KW-0378">Hydrolase</keyword>
<dbReference type="GO" id="GO:0016887">
    <property type="term" value="F:ATP hydrolysis activity"/>
    <property type="evidence" value="ECO:0007669"/>
    <property type="project" value="InterPro"/>
</dbReference>
<dbReference type="InterPro" id="IPR027417">
    <property type="entry name" value="P-loop_NTPase"/>
</dbReference>
<dbReference type="GO" id="GO:0005840">
    <property type="term" value="C:ribosome"/>
    <property type="evidence" value="ECO:0007669"/>
    <property type="project" value="UniProtKB-KW"/>
</dbReference>
<dbReference type="Gene3D" id="3.40.50.300">
    <property type="entry name" value="P-loop containing nucleotide triphosphate hydrolases"/>
    <property type="match status" value="1"/>
</dbReference>
<evidence type="ECO:0000256" key="7">
    <source>
        <dbReference type="ARBA" id="ARBA00022980"/>
    </source>
</evidence>
<dbReference type="FunFam" id="1.10.8.60:FF:000056">
    <property type="entry name" value="Katanin p60 ATPase-containing subunit A-like 2"/>
    <property type="match status" value="1"/>
</dbReference>
<keyword evidence="6" id="KW-0067">ATP-binding</keyword>
<keyword evidence="3" id="KW-0963">Cytoplasm</keyword>
<dbReference type="InterPro" id="IPR050304">
    <property type="entry name" value="MT-severing_AAA_ATPase"/>
</dbReference>
<keyword evidence="10" id="KW-0687">Ribonucleoprotein</keyword>
<proteinExistence type="inferred from homology"/>
<comment type="similarity">
    <text evidence="2">Belongs to the eukaryotic ribosomal protein eS28 family.</text>
</comment>
<evidence type="ECO:0000256" key="6">
    <source>
        <dbReference type="ARBA" id="ARBA00022840"/>
    </source>
</evidence>
<evidence type="ECO:0000256" key="5">
    <source>
        <dbReference type="ARBA" id="ARBA00022741"/>
    </source>
</evidence>
<evidence type="ECO:0000256" key="4">
    <source>
        <dbReference type="ARBA" id="ARBA00022701"/>
    </source>
</evidence>
<sequence>MKICLSNGRGACTTRWSFQFGRKKVAEPQNGQSTDKAVSNGVVRGSSTPHSNGVLSDRHDQTPQKSLLPAFESAEMRSLAESLARDIVRGNPDVKWESIKGLENAKRTYRSFVTVERYSPLWPSRDRKDNACKGRCNRVQDHIFNISASSVVSKWRGDSEKLVKVLFELARHHAPSTIFIDEIDAIISQRGEGRSEHEASRRLKTELLIQMDGLTRTSELVFVWLQQTFLGNWMQPCFGILVPLPEPEARRSMFEELLPLEPDEEKLPYDLLVERTEGYSGSDIRLVCKEAAMQPLRRLMSFLEDKEEIVPEDELPKVGPIKHEDIEAALKNTRPSARLQAHRYEKFNADYDLMYEENRMDSTVKHAVVVKVMVGLDLVAGDSKSVHHEECEGTSEEGDILTLLESEREARRLR</sequence>
<dbReference type="PROSITE" id="PS00961">
    <property type="entry name" value="RIBOSOMAL_S28E"/>
    <property type="match status" value="1"/>
</dbReference>
<dbReference type="InterPro" id="IPR003959">
    <property type="entry name" value="ATPase_AAA_core"/>
</dbReference>
<evidence type="ECO:0000256" key="3">
    <source>
        <dbReference type="ARBA" id="ARBA00022490"/>
    </source>
</evidence>
<keyword evidence="7" id="KW-0689">Ribosomal protein</keyword>
<dbReference type="GO" id="GO:0005874">
    <property type="term" value="C:microtubule"/>
    <property type="evidence" value="ECO:0007669"/>
    <property type="project" value="UniProtKB-KW"/>
</dbReference>
<evidence type="ECO:0000256" key="1">
    <source>
        <dbReference type="ARBA" id="ARBA00004647"/>
    </source>
</evidence>
<evidence type="ECO:0000259" key="12">
    <source>
        <dbReference type="Pfam" id="PF00004"/>
    </source>
</evidence>
<name>A0A4Y1RB54_PRUDU</name>
<accession>A0A4Y1RB54</accession>
<dbReference type="GO" id="GO:1990904">
    <property type="term" value="C:ribonucleoprotein complex"/>
    <property type="evidence" value="ECO:0007669"/>
    <property type="project" value="UniProtKB-KW"/>
</dbReference>
<dbReference type="EMBL" id="AP019300">
    <property type="protein sequence ID" value="BBH01098.1"/>
    <property type="molecule type" value="Genomic_DNA"/>
</dbReference>
<keyword evidence="5" id="KW-0547">Nucleotide-binding</keyword>
<dbReference type="SUPFAM" id="SSF52540">
    <property type="entry name" value="P-loop containing nucleoside triphosphate hydrolases"/>
    <property type="match status" value="1"/>
</dbReference>
<evidence type="ECO:0000256" key="8">
    <source>
        <dbReference type="ARBA" id="ARBA00023212"/>
    </source>
</evidence>
<dbReference type="GO" id="GO:0005524">
    <property type="term" value="F:ATP binding"/>
    <property type="evidence" value="ECO:0007669"/>
    <property type="project" value="UniProtKB-KW"/>
</dbReference>
<organism evidence="14">
    <name type="scientific">Prunus dulcis</name>
    <name type="common">Almond</name>
    <name type="synonym">Amygdalus dulcis</name>
    <dbReference type="NCBI Taxonomy" id="3755"/>
    <lineage>
        <taxon>Eukaryota</taxon>
        <taxon>Viridiplantae</taxon>
        <taxon>Streptophyta</taxon>
        <taxon>Embryophyta</taxon>
        <taxon>Tracheophyta</taxon>
        <taxon>Spermatophyta</taxon>
        <taxon>Magnoliopsida</taxon>
        <taxon>eudicotyledons</taxon>
        <taxon>Gunneridae</taxon>
        <taxon>Pentapetalae</taxon>
        <taxon>rosids</taxon>
        <taxon>fabids</taxon>
        <taxon>Rosales</taxon>
        <taxon>Rosaceae</taxon>
        <taxon>Amygdaloideae</taxon>
        <taxon>Amygdaleae</taxon>
        <taxon>Prunus</taxon>
    </lineage>
</organism>
<dbReference type="InterPro" id="IPR012340">
    <property type="entry name" value="NA-bd_OB-fold"/>
</dbReference>
<evidence type="ECO:0000313" key="14">
    <source>
        <dbReference type="EMBL" id="BBH01098.1"/>
    </source>
</evidence>
<dbReference type="GO" id="GO:0006412">
    <property type="term" value="P:translation"/>
    <property type="evidence" value="ECO:0007669"/>
    <property type="project" value="InterPro"/>
</dbReference>
<keyword evidence="8" id="KW-0206">Cytoskeleton</keyword>
<keyword evidence="9" id="KW-0413">Isomerase</keyword>
<feature type="compositionally biased region" description="Polar residues" evidence="11">
    <location>
        <begin position="45"/>
        <end position="54"/>
    </location>
</feature>
<evidence type="ECO:0000256" key="2">
    <source>
        <dbReference type="ARBA" id="ARBA00005943"/>
    </source>
</evidence>
<feature type="domain" description="ATPase AAA-type core" evidence="12">
    <location>
        <begin position="136"/>
        <end position="223"/>
    </location>
</feature>
<keyword evidence="4" id="KW-0493">Microtubule</keyword>
<reference evidence="14" key="1">
    <citation type="journal article" date="2019" name="Science">
        <title>Mutation of a bHLH transcription factor allowed almond domestication.</title>
        <authorList>
            <person name="Sanchez-Perez R."/>
            <person name="Pavan S."/>
            <person name="Mazzeo R."/>
            <person name="Moldovan C."/>
            <person name="Aiese Cigliano R."/>
            <person name="Del Cueto J."/>
            <person name="Ricciardi F."/>
            <person name="Lotti C."/>
            <person name="Ricciardi L."/>
            <person name="Dicenta F."/>
            <person name="Lopez-Marques R.L."/>
            <person name="Lindberg Moller B."/>
        </authorList>
    </citation>
    <scope>NUCLEOTIDE SEQUENCE</scope>
</reference>
<protein>
    <submittedName>
        <fullName evidence="14">P-loop containing nucleoside triphosphate hydrolases superfamily protein</fullName>
    </submittedName>
</protein>
<evidence type="ECO:0000256" key="9">
    <source>
        <dbReference type="ARBA" id="ARBA00023235"/>
    </source>
</evidence>
<dbReference type="PANTHER" id="PTHR23074">
    <property type="entry name" value="AAA DOMAIN-CONTAINING"/>
    <property type="match status" value="1"/>
</dbReference>
<dbReference type="GO" id="GO:0016853">
    <property type="term" value="F:isomerase activity"/>
    <property type="evidence" value="ECO:0007669"/>
    <property type="project" value="UniProtKB-KW"/>
</dbReference>
<dbReference type="GO" id="GO:0003735">
    <property type="term" value="F:structural constituent of ribosome"/>
    <property type="evidence" value="ECO:0007669"/>
    <property type="project" value="InterPro"/>
</dbReference>
<dbReference type="Pfam" id="PF00004">
    <property type="entry name" value="AAA"/>
    <property type="match status" value="1"/>
</dbReference>
<dbReference type="Gene3D" id="2.40.50.140">
    <property type="entry name" value="Nucleic acid-binding proteins"/>
    <property type="match status" value="1"/>
</dbReference>
<dbReference type="Pfam" id="PF01200">
    <property type="entry name" value="Ribosomal_S28e"/>
    <property type="match status" value="1"/>
</dbReference>
<dbReference type="PANTHER" id="PTHR23074:SF78">
    <property type="entry name" value="KATANIN P60 ATPASE-CONTAINING SUBUNIT A-LIKE 2"/>
    <property type="match status" value="1"/>
</dbReference>
<feature type="region of interest" description="Disordered" evidence="11">
    <location>
        <begin position="24"/>
        <end position="63"/>
    </location>
</feature>
<gene>
    <name evidence="14" type="ORF">Prudu_011259</name>
</gene>
<dbReference type="Pfam" id="PF17862">
    <property type="entry name" value="AAA_lid_3"/>
    <property type="match status" value="1"/>
</dbReference>
<evidence type="ECO:0000259" key="13">
    <source>
        <dbReference type="Pfam" id="PF17862"/>
    </source>
</evidence>
<dbReference type="InterPro" id="IPR041569">
    <property type="entry name" value="AAA_lid_3"/>
</dbReference>
<dbReference type="InterPro" id="IPR000289">
    <property type="entry name" value="Ribosomal_eS28"/>
</dbReference>
<evidence type="ECO:0000256" key="11">
    <source>
        <dbReference type="SAM" id="MobiDB-lite"/>
    </source>
</evidence>
<feature type="domain" description="AAA ATPase AAA+ lid" evidence="13">
    <location>
        <begin position="270"/>
        <end position="306"/>
    </location>
</feature>
<dbReference type="AlphaFoldDB" id="A0A4Y1RB54"/>
<dbReference type="GO" id="GO:0000922">
    <property type="term" value="C:spindle pole"/>
    <property type="evidence" value="ECO:0007669"/>
    <property type="project" value="UniProtKB-SubCell"/>
</dbReference>
<comment type="subcellular location">
    <subcellularLocation>
        <location evidence="1">Cytoplasm</location>
        <location evidence="1">Cytoskeleton</location>
        <location evidence="1">Spindle pole</location>
    </subcellularLocation>
</comment>
<evidence type="ECO:0000256" key="10">
    <source>
        <dbReference type="ARBA" id="ARBA00023274"/>
    </source>
</evidence>
<dbReference type="Gene3D" id="1.10.8.60">
    <property type="match status" value="1"/>
</dbReference>
<dbReference type="InterPro" id="IPR028626">
    <property type="entry name" value="Ribosomal_eS28_CS"/>
</dbReference>